<evidence type="ECO:0000256" key="1">
    <source>
        <dbReference type="ARBA" id="ARBA00022741"/>
    </source>
</evidence>
<dbReference type="PANTHER" id="PTHR47957">
    <property type="entry name" value="ATP-DEPENDENT HELICASE HRQ1"/>
    <property type="match status" value="1"/>
</dbReference>
<proteinExistence type="predicted"/>
<dbReference type="PANTHER" id="PTHR47957:SF3">
    <property type="entry name" value="ATP-DEPENDENT HELICASE HRQ1"/>
    <property type="match status" value="1"/>
</dbReference>
<dbReference type="InterPro" id="IPR001650">
    <property type="entry name" value="Helicase_C-like"/>
</dbReference>
<dbReference type="EMBL" id="BMOM01000027">
    <property type="protein sequence ID" value="GGM17177.1"/>
    <property type="molecule type" value="Genomic_DNA"/>
</dbReference>
<dbReference type="PROSITE" id="PS51192">
    <property type="entry name" value="HELICASE_ATP_BIND_1"/>
    <property type="match status" value="1"/>
</dbReference>
<evidence type="ECO:0000259" key="4">
    <source>
        <dbReference type="PROSITE" id="PS51194"/>
    </source>
</evidence>
<dbReference type="PROSITE" id="PS51194">
    <property type="entry name" value="HELICASE_CTER"/>
    <property type="match status" value="1"/>
</dbReference>
<keyword evidence="2" id="KW-0067">ATP-binding</keyword>
<protein>
    <recommendedName>
        <fullName evidence="7">DEAD/DEAH box helicase</fullName>
    </recommendedName>
</protein>
<dbReference type="Pfam" id="PF00270">
    <property type="entry name" value="DEAD"/>
    <property type="match status" value="1"/>
</dbReference>
<gene>
    <name evidence="5" type="ORF">GCM10010841_26760</name>
</gene>
<dbReference type="Gene3D" id="3.40.50.300">
    <property type="entry name" value="P-loop containing nucleotide triphosphate hydrolases"/>
    <property type="match status" value="2"/>
</dbReference>
<sequence>MLTDASRHTLATAIRDAKFRSIFLSEAARLTGLAGHALRTELADDPLLEGYDQKTSKGFSPSVRLKLNEVNVLTLLPVNRGLLDRVYTRDALLSVLLPLHASGQIHEAQGEVRLGEGGAPSASAPGVRQVQAVGQEVSATGTSGERLTADEVRVLNALENIEERRINFGLYETYTTVQEVAQREEVQAWLGDSAIPGLLASLVAKRYVMEPRSGLYRSRISEMVRLLKNVKQRFREGDEAQAPYLVQSMRVRFKDRERLRRETRFRKVLDGVQATHRGRNVRAATRLLGEGFSSALGLPLDRVDVTNVQARSFTELTDAYFTQTGGAFVITGNTGSGKTEAALLPLLTGLLEETIRDDRRGVKVMLVYPRQNLAKNQLERLCEYAAHVNRAMRGPTGQGLGLRPLSVGMVFGNTPGTLGDLQGSGPNSERKWHWDRSEDGQQHVVPYFTGSGGSPVLAQVQADGRATLTSDGGFGAGGWQLDTFQATRDSVLQAPPDLLIITTEMLHRWMMDPKALGVFGLPRQWSERPAFHPPRAVVMDEIHLYSGIHGSQIAALLRRLKYRIDNAMYGYARGTADEATTWKTPLLIGMSATIGRPGQFWSKLTGVPEYRVSAIEPQPEDYDPAQGRDYFLFIRPESFSRGKVIGDASAAIQTIMTIAHNMVRRPAEGQTPAKHRTLIFQDSISKLKKLTVEFRDAESRLNLAALRLKPPGGDVQTSAAFQDGEYWYFDAQDPHQFNEGRTRVGAAPTALTSADHPVFSGGGQDGRVLNRDIIFATTSLEVGYDDPSIQFVMQHHAPSNIASFVQKKGRAGRDLSDRPITAVTLSRNSYRDAFYFQNPEALTDPADYEPALNPENDFIQRFHAVALLFDELTQRTGRLWYALPVGTKLQDHLDAIFSELTRLDARYPFITNGYERVIAATLRQQEGYRTWQALWGWFQKTLLDPEVCHRADRPNRTRPVSLLQLCPDIPENLFSSVNLPVVQVMVPPARPGAEWNFVKEDVALTFSEFGAGRVTRRYGTSHLLHWRSPTVRVNGTVIQNAMAMERYKQREGGGYGPFKPALIKDLPTASGLGDAFERYMPLGVRRLYGQMPKRFYRLRYLELWSFGRLDPNNPRAPVQGAQAYGRKRPDGSVELRQLWEEATGEAQQALFDKGWRVVSPDSNSYPLSFSAVHPLGEARLRVPVPPLFGSLVQPLEYYYGEEDGQRSRLAAWEVQYGAEATIALHKRHPQGEDPQAGRGYNLVRYVSEHDGEPLLYGYDLCTEGLRVPYDPQVLSQAAQAVAQQQWADVRTQVHLQDQFLRYLLKSESWAEGVEGGLNTFTQRRMADVLCTMRAEARAHGQSGPEFLAALRDQAGWQTLVRGAQRYWADHRTLHPDFLEQAWVTWQDDRAYEKLRRLFSRVQNKAQVSAYVRDTLVHSLKHAARNMFMMQGSADHHQIGSGTQLHITHGHDPQDHAFYVYERNQDGAGSTRAAARVMGEHPAGERTGHHVTAWWRYTLECPVAEEQQFVKAVLALNRRTPIVHEVRVLLSLPAHERKDDGLRRALVQATEGLLRDDSPELMHLATVLTSEVHVNGERFPHLDVLLELLDLESELSAHFHRTPLPQELAGYALTLLKEDRNLPNLARLLQVYRTHFQQVLDEEEGEEEMTADDRFLAQVESWSLSTCVDACPACLAGSCDQGHIDVTRHNVSRTLLKRAHEVLTAPITVRGDDLDVAEVVRLADSHGGFVLHEHQGHLSDQLVRAFARAGLQQQGRVFDPEHLTLRTVLYRQEAL</sequence>
<reference evidence="6" key="1">
    <citation type="journal article" date="2019" name="Int. J. Syst. Evol. Microbiol.">
        <title>The Global Catalogue of Microorganisms (GCM) 10K type strain sequencing project: providing services to taxonomists for standard genome sequencing and annotation.</title>
        <authorList>
            <consortium name="The Broad Institute Genomics Platform"/>
            <consortium name="The Broad Institute Genome Sequencing Center for Infectious Disease"/>
            <person name="Wu L."/>
            <person name="Ma J."/>
        </authorList>
    </citation>
    <scope>NUCLEOTIDE SEQUENCE [LARGE SCALE GENOMIC DNA]</scope>
    <source>
        <strain evidence="6">JCM 15443</strain>
    </source>
</reference>
<dbReference type="Pfam" id="PF00271">
    <property type="entry name" value="Helicase_C"/>
    <property type="match status" value="1"/>
</dbReference>
<dbReference type="InterPro" id="IPR014001">
    <property type="entry name" value="Helicase_ATP-bd"/>
</dbReference>
<dbReference type="SUPFAM" id="SSF52540">
    <property type="entry name" value="P-loop containing nucleoside triphosphate hydrolases"/>
    <property type="match status" value="1"/>
</dbReference>
<comment type="caution">
    <text evidence="5">The sequence shown here is derived from an EMBL/GenBank/DDBJ whole genome shotgun (WGS) entry which is preliminary data.</text>
</comment>
<evidence type="ECO:0000259" key="3">
    <source>
        <dbReference type="PROSITE" id="PS51192"/>
    </source>
</evidence>
<evidence type="ECO:0000313" key="6">
    <source>
        <dbReference type="Proteomes" id="UP000661918"/>
    </source>
</evidence>
<evidence type="ECO:0000313" key="5">
    <source>
        <dbReference type="EMBL" id="GGM17177.1"/>
    </source>
</evidence>
<name>A0ABQ2GY28_9DEIO</name>
<keyword evidence="6" id="KW-1185">Reference proteome</keyword>
<feature type="domain" description="Helicase C-terminal" evidence="4">
    <location>
        <begin position="657"/>
        <end position="859"/>
    </location>
</feature>
<organism evidence="5 6">
    <name type="scientific">Deinococcus aerophilus</name>
    <dbReference type="NCBI Taxonomy" id="522488"/>
    <lineage>
        <taxon>Bacteria</taxon>
        <taxon>Thermotogati</taxon>
        <taxon>Deinococcota</taxon>
        <taxon>Deinococci</taxon>
        <taxon>Deinococcales</taxon>
        <taxon>Deinococcaceae</taxon>
        <taxon>Deinococcus</taxon>
    </lineage>
</organism>
<dbReference type="InterPro" id="IPR011545">
    <property type="entry name" value="DEAD/DEAH_box_helicase_dom"/>
</dbReference>
<accession>A0ABQ2GY28</accession>
<feature type="domain" description="Helicase ATP-binding" evidence="3">
    <location>
        <begin position="319"/>
        <end position="612"/>
    </location>
</feature>
<dbReference type="SMART" id="SM00487">
    <property type="entry name" value="DEXDc"/>
    <property type="match status" value="1"/>
</dbReference>
<evidence type="ECO:0008006" key="7">
    <source>
        <dbReference type="Google" id="ProtNLM"/>
    </source>
</evidence>
<dbReference type="InterPro" id="IPR027417">
    <property type="entry name" value="P-loop_NTPase"/>
</dbReference>
<dbReference type="Proteomes" id="UP000661918">
    <property type="component" value="Unassembled WGS sequence"/>
</dbReference>
<evidence type="ECO:0000256" key="2">
    <source>
        <dbReference type="ARBA" id="ARBA00022840"/>
    </source>
</evidence>
<keyword evidence="1" id="KW-0547">Nucleotide-binding</keyword>